<reference evidence="8" key="1">
    <citation type="submission" date="2023-03" db="EMBL/GenBank/DDBJ databases">
        <title>Massive genome expansion in bonnet fungi (Mycena s.s.) driven by repeated elements and novel gene families across ecological guilds.</title>
        <authorList>
            <consortium name="Lawrence Berkeley National Laboratory"/>
            <person name="Harder C.B."/>
            <person name="Miyauchi S."/>
            <person name="Viragh M."/>
            <person name="Kuo A."/>
            <person name="Thoen E."/>
            <person name="Andreopoulos B."/>
            <person name="Lu D."/>
            <person name="Skrede I."/>
            <person name="Drula E."/>
            <person name="Henrissat B."/>
            <person name="Morin E."/>
            <person name="Kohler A."/>
            <person name="Barry K."/>
            <person name="LaButti K."/>
            <person name="Morin E."/>
            <person name="Salamov A."/>
            <person name="Lipzen A."/>
            <person name="Mereny Z."/>
            <person name="Hegedus B."/>
            <person name="Baldrian P."/>
            <person name="Stursova M."/>
            <person name="Weitz H."/>
            <person name="Taylor A."/>
            <person name="Grigoriev I.V."/>
            <person name="Nagy L.G."/>
            <person name="Martin F."/>
            <person name="Kauserud H."/>
        </authorList>
    </citation>
    <scope>NUCLEOTIDE SEQUENCE</scope>
    <source>
        <strain evidence="8">9284</strain>
    </source>
</reference>
<proteinExistence type="inferred from homology"/>
<dbReference type="AlphaFoldDB" id="A0AAD7B5B3"/>
<sequence>MFSKLTILTASTIATAIPNNPPTTTISQSSVPPTSNQCCNRVVSSTSTAASAILAHFGIDFDGLDVPVGLSCAPITVISSNCGGTTVTCDAPAAEWDDLLAINCIAITL</sequence>
<keyword evidence="4 7" id="KW-0964">Secreted</keyword>
<comment type="similarity">
    <text evidence="2 7">Belongs to the fungal hydrophobin family.</text>
</comment>
<accession>A0AAD7B5B3</accession>
<keyword evidence="9" id="KW-1185">Reference proteome</keyword>
<comment type="subcellular location">
    <subcellularLocation>
        <location evidence="1 7">Secreted</location>
        <location evidence="1 7">Cell wall</location>
    </subcellularLocation>
</comment>
<gene>
    <name evidence="8" type="ORF">FB45DRAFT_1037991</name>
</gene>
<dbReference type="EMBL" id="JARKIF010000035">
    <property type="protein sequence ID" value="KAJ7610423.1"/>
    <property type="molecule type" value="Genomic_DNA"/>
</dbReference>
<evidence type="ECO:0000313" key="9">
    <source>
        <dbReference type="Proteomes" id="UP001221142"/>
    </source>
</evidence>
<evidence type="ECO:0000256" key="4">
    <source>
        <dbReference type="ARBA" id="ARBA00022525"/>
    </source>
</evidence>
<evidence type="ECO:0000313" key="8">
    <source>
        <dbReference type="EMBL" id="KAJ7610423.1"/>
    </source>
</evidence>
<evidence type="ECO:0000256" key="6">
    <source>
        <dbReference type="ARBA" id="ARBA00093546"/>
    </source>
</evidence>
<evidence type="ECO:0000256" key="7">
    <source>
        <dbReference type="RuleBase" id="RU365009"/>
    </source>
</evidence>
<keyword evidence="5 7" id="KW-1015">Disulfide bond</keyword>
<keyword evidence="3 7" id="KW-0134">Cell wall</keyword>
<evidence type="ECO:0000256" key="2">
    <source>
        <dbReference type="ARBA" id="ARBA00010446"/>
    </source>
</evidence>
<keyword evidence="7" id="KW-0732">Signal</keyword>
<comment type="caution">
    <text evidence="8">The sequence shown here is derived from an EMBL/GenBank/DDBJ whole genome shotgun (WGS) entry which is preliminary data.</text>
</comment>
<name>A0AAD7B5B3_9AGAR</name>
<evidence type="ECO:0000256" key="5">
    <source>
        <dbReference type="ARBA" id="ARBA00023157"/>
    </source>
</evidence>
<dbReference type="GO" id="GO:0009277">
    <property type="term" value="C:fungal-type cell wall"/>
    <property type="evidence" value="ECO:0007669"/>
    <property type="project" value="InterPro"/>
</dbReference>
<dbReference type="Proteomes" id="UP001221142">
    <property type="component" value="Unassembled WGS sequence"/>
</dbReference>
<comment type="subunit">
    <text evidence="6">Self-assembles to form functional amyloid fibrils called rodlets. Self-assembly into fibrillar rodlets occurs spontaneously at hydrophobic:hydrophilic interfaces and the rodlets further associate laterally to form amphipathic monolayers.</text>
</comment>
<dbReference type="GO" id="GO:0005199">
    <property type="term" value="F:structural constituent of cell wall"/>
    <property type="evidence" value="ECO:0007669"/>
    <property type="project" value="InterPro"/>
</dbReference>
<dbReference type="CDD" id="cd23507">
    <property type="entry name" value="hydrophobin_I"/>
    <property type="match status" value="1"/>
</dbReference>
<dbReference type="InterPro" id="IPR001338">
    <property type="entry name" value="Class_I_Hydrophobin"/>
</dbReference>
<evidence type="ECO:0000256" key="1">
    <source>
        <dbReference type="ARBA" id="ARBA00004191"/>
    </source>
</evidence>
<evidence type="ECO:0000256" key="3">
    <source>
        <dbReference type="ARBA" id="ARBA00022512"/>
    </source>
</evidence>
<organism evidence="8 9">
    <name type="scientific">Roridomyces roridus</name>
    <dbReference type="NCBI Taxonomy" id="1738132"/>
    <lineage>
        <taxon>Eukaryota</taxon>
        <taxon>Fungi</taxon>
        <taxon>Dikarya</taxon>
        <taxon>Basidiomycota</taxon>
        <taxon>Agaricomycotina</taxon>
        <taxon>Agaricomycetes</taxon>
        <taxon>Agaricomycetidae</taxon>
        <taxon>Agaricales</taxon>
        <taxon>Marasmiineae</taxon>
        <taxon>Mycenaceae</taxon>
        <taxon>Roridomyces</taxon>
    </lineage>
</organism>
<protein>
    <recommendedName>
        <fullName evidence="7">Hydrophobin</fullName>
    </recommendedName>
</protein>
<dbReference type="SMART" id="SM00075">
    <property type="entry name" value="HYDRO"/>
    <property type="match status" value="1"/>
</dbReference>
<dbReference type="Pfam" id="PF01185">
    <property type="entry name" value="Hydrophobin"/>
    <property type="match status" value="1"/>
</dbReference>